<dbReference type="EMBL" id="CM041552">
    <property type="protein sequence ID" value="KAI3354572.1"/>
    <property type="molecule type" value="Genomic_DNA"/>
</dbReference>
<organism evidence="1 2">
    <name type="scientific">Scortum barcoo</name>
    <name type="common">barcoo grunter</name>
    <dbReference type="NCBI Taxonomy" id="214431"/>
    <lineage>
        <taxon>Eukaryota</taxon>
        <taxon>Metazoa</taxon>
        <taxon>Chordata</taxon>
        <taxon>Craniata</taxon>
        <taxon>Vertebrata</taxon>
        <taxon>Euteleostomi</taxon>
        <taxon>Actinopterygii</taxon>
        <taxon>Neopterygii</taxon>
        <taxon>Teleostei</taxon>
        <taxon>Neoteleostei</taxon>
        <taxon>Acanthomorphata</taxon>
        <taxon>Eupercaria</taxon>
        <taxon>Centrarchiformes</taxon>
        <taxon>Terapontoidei</taxon>
        <taxon>Terapontidae</taxon>
        <taxon>Scortum</taxon>
    </lineage>
</organism>
<comment type="caution">
    <text evidence="1">The sequence shown here is derived from an EMBL/GenBank/DDBJ whole genome shotgun (WGS) entry which is preliminary data.</text>
</comment>
<evidence type="ECO:0000313" key="1">
    <source>
        <dbReference type="EMBL" id="KAI3354572.1"/>
    </source>
</evidence>
<name>A0ACB8VG28_9TELE</name>
<sequence>VTTPSSDVSGSWTPPGLHCSKVRSEATGGQQRGDFQEELSSSLNSSVKLESNGFSDFSDTSPLTSGAESCCSADEAPAPRPALAPAGSSEKTEPRHHLRWETAVDKRLSHSSLQRQLQSQNRLKLRQHVSGLLAAEEEETGTPRRGRAPRQEETVPARPPLHHHGECVRSLPNKMDELAALTRHQREYRECSLLLFTETWLTALTPDTAAELDGRFHSTSYRHGGQKQGERVVSVPPSANADAACDVLLSAVSRLQTQHPDALLLISGDFNHASPSSSLPKFTQYVTCHTRDNKTLDLFYANTKEAYHSLPLPPLGRADHNLVHLLPVYKTLVHRQPAVTRTVKKWSEEAEEALKDCFNTTLWDVFSDAHGEDIDSLTHCLTDYINFCVENTVPTRTVRSFSNSKPWITPDIKALLKEKRRAFVSGNKEELKSVQRELRRMIRKGKDCYRRKMEHQLQQNNICGVWKGLKTISGFKEPKSQPVGDQGWANDLNLFFNRFDQASAPPPAQSPLLQPPSQSLPPVHGSSCAPPPPLTTLSSHLPDTSISHSVLCTSPPSTPPCSSLLLTSHQVRNALKKNRARKAAGPDGISSRLLKSCADQLCGIFRTPHPKELNSYRPVALTSHLMKTLERLVLAHLRPLVSSFMDPLQFAYQPDIGVDDAVIYLLHTSLTHLEKAGSTVRIMFFDFSSAFNTIQPRLLGDKLQLAGVDHHLTTWILDYLTHRPQFVRVQGFESDRLLCSTGAPTGNCSGSFPVHPLHCRLFIQYSILSSPEVL</sequence>
<feature type="non-terminal residue" evidence="1">
    <location>
        <position position="1"/>
    </location>
</feature>
<accession>A0ACB8VG28</accession>
<keyword evidence="2" id="KW-1185">Reference proteome</keyword>
<dbReference type="Proteomes" id="UP000831701">
    <property type="component" value="Chromosome 22"/>
</dbReference>
<reference evidence="1" key="1">
    <citation type="submission" date="2022-04" db="EMBL/GenBank/DDBJ databases">
        <title>Jade perch genome.</title>
        <authorList>
            <person name="Chao B."/>
        </authorList>
    </citation>
    <scope>NUCLEOTIDE SEQUENCE</scope>
    <source>
        <strain evidence="1">CB-2022</strain>
    </source>
</reference>
<evidence type="ECO:0000313" key="2">
    <source>
        <dbReference type="Proteomes" id="UP000831701"/>
    </source>
</evidence>
<gene>
    <name evidence="1" type="ORF">L3Q82_019076</name>
</gene>
<protein>
    <submittedName>
        <fullName evidence="1">Uncharacterized protein</fullName>
    </submittedName>
</protein>
<proteinExistence type="predicted"/>